<keyword evidence="2" id="KW-0521">NADP</keyword>
<proteinExistence type="inferred from homology"/>
<dbReference type="AlphaFoldDB" id="A0A3M2RR50"/>
<protein>
    <recommendedName>
        <fullName evidence="4">NAD(P)-binding domain-containing protein</fullName>
    </recommendedName>
</protein>
<evidence type="ECO:0000313" key="5">
    <source>
        <dbReference type="EMBL" id="RMJ07747.1"/>
    </source>
</evidence>
<dbReference type="Pfam" id="PF13460">
    <property type="entry name" value="NAD_binding_10"/>
    <property type="match status" value="1"/>
</dbReference>
<dbReference type="Proteomes" id="UP000277212">
    <property type="component" value="Unassembled WGS sequence"/>
</dbReference>
<comment type="similarity">
    <text evidence="1">Belongs to the NmrA-type oxidoreductase family. Isoflavone reductase subfamily.</text>
</comment>
<evidence type="ECO:0000256" key="3">
    <source>
        <dbReference type="ARBA" id="ARBA00023002"/>
    </source>
</evidence>
<organism evidence="5 6">
    <name type="scientific">Fusarium kuroshium</name>
    <dbReference type="NCBI Taxonomy" id="2010991"/>
    <lineage>
        <taxon>Eukaryota</taxon>
        <taxon>Fungi</taxon>
        <taxon>Dikarya</taxon>
        <taxon>Ascomycota</taxon>
        <taxon>Pezizomycotina</taxon>
        <taxon>Sordariomycetes</taxon>
        <taxon>Hypocreomycetidae</taxon>
        <taxon>Hypocreales</taxon>
        <taxon>Nectriaceae</taxon>
        <taxon>Fusarium</taxon>
        <taxon>Fusarium solani species complex</taxon>
    </lineage>
</organism>
<keyword evidence="3" id="KW-0560">Oxidoreductase</keyword>
<evidence type="ECO:0000256" key="2">
    <source>
        <dbReference type="ARBA" id="ARBA00022857"/>
    </source>
</evidence>
<evidence type="ECO:0000256" key="1">
    <source>
        <dbReference type="ARBA" id="ARBA00005725"/>
    </source>
</evidence>
<evidence type="ECO:0000313" key="6">
    <source>
        <dbReference type="Proteomes" id="UP000277212"/>
    </source>
</evidence>
<reference evidence="5 6" key="1">
    <citation type="submission" date="2017-06" db="EMBL/GenBank/DDBJ databases">
        <title>Comparative genomic analysis of Ambrosia Fusariam Clade fungi.</title>
        <authorList>
            <person name="Stajich J.E."/>
            <person name="Carrillo J."/>
            <person name="Kijimoto T."/>
            <person name="Eskalen A."/>
            <person name="O'Donnell K."/>
            <person name="Kasson M."/>
        </authorList>
    </citation>
    <scope>NUCLEOTIDE SEQUENCE [LARGE SCALE GENOMIC DNA]</scope>
    <source>
        <strain evidence="5">UCR3666</strain>
    </source>
</reference>
<accession>A0A3M2RR50</accession>
<evidence type="ECO:0000259" key="4">
    <source>
        <dbReference type="Pfam" id="PF13460"/>
    </source>
</evidence>
<dbReference type="InterPro" id="IPR051609">
    <property type="entry name" value="NmrA/Isoflavone_reductase-like"/>
</dbReference>
<dbReference type="PANTHER" id="PTHR47706">
    <property type="entry name" value="NMRA-LIKE FAMILY PROTEIN"/>
    <property type="match status" value="1"/>
</dbReference>
<dbReference type="GO" id="GO:0016491">
    <property type="term" value="F:oxidoreductase activity"/>
    <property type="evidence" value="ECO:0007669"/>
    <property type="project" value="UniProtKB-KW"/>
</dbReference>
<gene>
    <name evidence="5" type="ORF">CDV36_012653</name>
</gene>
<feature type="domain" description="NAD(P)-binding" evidence="4">
    <location>
        <begin position="24"/>
        <end position="140"/>
    </location>
</feature>
<dbReference type="SUPFAM" id="SSF51735">
    <property type="entry name" value="NAD(P)-binding Rossmann-fold domains"/>
    <property type="match status" value="1"/>
</dbReference>
<dbReference type="OrthoDB" id="419598at2759"/>
<comment type="caution">
    <text evidence="5">The sequence shown here is derived from an EMBL/GenBank/DDBJ whole genome shotgun (WGS) entry which is preliminary data.</text>
</comment>
<dbReference type="InterPro" id="IPR036291">
    <property type="entry name" value="NAD(P)-bd_dom_sf"/>
</dbReference>
<dbReference type="Gene3D" id="3.40.50.720">
    <property type="entry name" value="NAD(P)-binding Rossmann-like Domain"/>
    <property type="match status" value="1"/>
</dbReference>
<sequence length="386" mass="42780">MASQYAKDQPEGFVNTIEHVAIVGATGQIGKVFTEHLLKSPGKQTVTAHTRKGNNIVVPDGVKLVQVDYDDEGTLVEALEGQDFLVITMALTAPPDTHSKIVTAAGKAGVPYIVPNAYGVNFYANPKLREDIEALKYIYSSVKQIEEVGSQWLAITPNFWYEYSLGVGPFTYGFDFSNKTVTFYDDGKTRINTTTWPQTGRALVSLVNLKRLPEDENDKSTTLAQFVNKPVYIKSFTLNQRELLESVNKILGQTEKDWNITYQPATERFQQGLEELSNGVGTGFLKALYARTFYPTGEGVFETHNRLLGLPEESLNGATLAAHKWAIAQAKKVEEEAQFFDYEKNDPLNVLLGSEPQAAYNLPMHFILAADSKKAKKKGHCVSIGI</sequence>
<dbReference type="PANTHER" id="PTHR47706:SF7">
    <property type="entry name" value="CIPA-LIKE, PUTATIVE (AFU_ORTHOLOGUE AFUA_1G01630)-RELATED"/>
    <property type="match status" value="1"/>
</dbReference>
<dbReference type="STRING" id="2010991.A0A3M2RR50"/>
<dbReference type="InterPro" id="IPR016040">
    <property type="entry name" value="NAD(P)-bd_dom"/>
</dbReference>
<dbReference type="Gene3D" id="3.90.25.10">
    <property type="entry name" value="UDP-galactose 4-epimerase, domain 1"/>
    <property type="match status" value="1"/>
</dbReference>
<name>A0A3M2RR50_9HYPO</name>
<dbReference type="EMBL" id="NKUJ01000323">
    <property type="protein sequence ID" value="RMJ07747.1"/>
    <property type="molecule type" value="Genomic_DNA"/>
</dbReference>
<keyword evidence="6" id="KW-1185">Reference proteome</keyword>